<dbReference type="EMBL" id="CP018820">
    <property type="protein sequence ID" value="APR54710.1"/>
    <property type="molecule type" value="Genomic_DNA"/>
</dbReference>
<reference evidence="3" key="1">
    <citation type="submission" date="2016-12" db="EMBL/GenBank/DDBJ databases">
        <title>Whole genome sequencing of Sphingomonas sp. ABOJV.</title>
        <authorList>
            <person name="Conlan S."/>
            <person name="Thomas P.J."/>
            <person name="Mullikin J."/>
            <person name="Palmore T.N."/>
            <person name="Frank K.M."/>
            <person name="Segre J.A."/>
        </authorList>
    </citation>
    <scope>NUCLEOTIDE SEQUENCE [LARGE SCALE GENOMIC DNA]</scope>
    <source>
        <strain evidence="3">ABOJV</strain>
    </source>
</reference>
<evidence type="ECO:0000313" key="2">
    <source>
        <dbReference type="EMBL" id="APR54710.1"/>
    </source>
</evidence>
<protein>
    <recommendedName>
        <fullName evidence="1">Peptidase S26 domain-containing protein</fullName>
    </recommendedName>
</protein>
<dbReference type="Pfam" id="PF10502">
    <property type="entry name" value="Peptidase_S26"/>
    <property type="match status" value="1"/>
</dbReference>
<dbReference type="KEGG" id="skr:BRX40_00120"/>
<sequence length="185" mass="20180">MSATISTTSSIGRGRSRKPAMRKRSLLALGALVAGLGATLVFDPPPLLIWNPSASAPVGLYAVLPGVRLKRGDFALTWPPRAARELAARRHYLPRNVPLVKRVAALDGDRICARGVRIMVGQRIVARRHAVDAHGRPLPAWQGCRMLTDGEVLLLMPHPDSFDGRYFGATQRAQVIGKTVPLWVR</sequence>
<evidence type="ECO:0000313" key="3">
    <source>
        <dbReference type="Proteomes" id="UP000185161"/>
    </source>
</evidence>
<feature type="domain" description="Peptidase S26" evidence="1">
    <location>
        <begin position="28"/>
        <end position="183"/>
    </location>
</feature>
<dbReference type="GO" id="GO:0006465">
    <property type="term" value="P:signal peptide processing"/>
    <property type="evidence" value="ECO:0007669"/>
    <property type="project" value="InterPro"/>
</dbReference>
<proteinExistence type="predicted"/>
<dbReference type="GO" id="GO:0004252">
    <property type="term" value="F:serine-type endopeptidase activity"/>
    <property type="evidence" value="ECO:0007669"/>
    <property type="project" value="InterPro"/>
</dbReference>
<dbReference type="InterPro" id="IPR036286">
    <property type="entry name" value="LexA/Signal_pep-like_sf"/>
</dbReference>
<organism evidence="2 3">
    <name type="scientific">Sphingomonas koreensis</name>
    <dbReference type="NCBI Taxonomy" id="93064"/>
    <lineage>
        <taxon>Bacteria</taxon>
        <taxon>Pseudomonadati</taxon>
        <taxon>Pseudomonadota</taxon>
        <taxon>Alphaproteobacteria</taxon>
        <taxon>Sphingomonadales</taxon>
        <taxon>Sphingomonadaceae</taxon>
        <taxon>Sphingomonas</taxon>
    </lineage>
</organism>
<dbReference type="Proteomes" id="UP000185161">
    <property type="component" value="Chromosome"/>
</dbReference>
<dbReference type="AlphaFoldDB" id="A0A1L6JGV6"/>
<dbReference type="SUPFAM" id="SSF51306">
    <property type="entry name" value="LexA/Signal peptidase"/>
    <property type="match status" value="1"/>
</dbReference>
<dbReference type="InterPro" id="IPR019533">
    <property type="entry name" value="Peptidase_S26"/>
</dbReference>
<accession>A0A1L6JGV6</accession>
<name>A0A1L6JGV6_9SPHN</name>
<dbReference type="Gene3D" id="2.10.109.10">
    <property type="entry name" value="Umud Fragment, subunit A"/>
    <property type="match status" value="1"/>
</dbReference>
<gene>
    <name evidence="2" type="ORF">BRX40_00120</name>
</gene>
<dbReference type="STRING" id="93064.BRX40_00120"/>
<evidence type="ECO:0000259" key="1">
    <source>
        <dbReference type="Pfam" id="PF10502"/>
    </source>
</evidence>
<keyword evidence="3" id="KW-1185">Reference proteome</keyword>